<organism evidence="1">
    <name type="scientific">Rhizophora mucronata</name>
    <name type="common">Asiatic mangrove</name>
    <dbReference type="NCBI Taxonomy" id="61149"/>
    <lineage>
        <taxon>Eukaryota</taxon>
        <taxon>Viridiplantae</taxon>
        <taxon>Streptophyta</taxon>
        <taxon>Embryophyta</taxon>
        <taxon>Tracheophyta</taxon>
        <taxon>Spermatophyta</taxon>
        <taxon>Magnoliopsida</taxon>
        <taxon>eudicotyledons</taxon>
        <taxon>Gunneridae</taxon>
        <taxon>Pentapetalae</taxon>
        <taxon>rosids</taxon>
        <taxon>fabids</taxon>
        <taxon>Malpighiales</taxon>
        <taxon>Rhizophoraceae</taxon>
        <taxon>Rhizophora</taxon>
    </lineage>
</organism>
<reference evidence="1" key="1">
    <citation type="submission" date="2018-02" db="EMBL/GenBank/DDBJ databases">
        <title>Rhizophora mucronata_Transcriptome.</title>
        <authorList>
            <person name="Meera S.P."/>
            <person name="Sreeshan A."/>
            <person name="Augustine A."/>
        </authorList>
    </citation>
    <scope>NUCLEOTIDE SEQUENCE</scope>
    <source>
        <tissue evidence="1">Leaf</tissue>
    </source>
</reference>
<proteinExistence type="predicted"/>
<evidence type="ECO:0000313" key="1">
    <source>
        <dbReference type="EMBL" id="MBW93088.1"/>
    </source>
</evidence>
<sequence length="14" mass="1536">MATMLLLLLSLLFG</sequence>
<accession>A0A2P2JHY6</accession>
<dbReference type="EMBL" id="GGEC01012605">
    <property type="protein sequence ID" value="MBW93088.1"/>
    <property type="molecule type" value="Transcribed_RNA"/>
</dbReference>
<protein>
    <submittedName>
        <fullName evidence="1">Uncharacterized protein</fullName>
    </submittedName>
</protein>
<name>A0A2P2JHY6_RHIMU</name>